<protein>
    <submittedName>
        <fullName evidence="2">Uncharacterized protein</fullName>
    </submittedName>
</protein>
<dbReference type="EMBL" id="AXCM01003663">
    <property type="status" value="NOT_ANNOTATED_CDS"/>
    <property type="molecule type" value="Genomic_DNA"/>
</dbReference>
<evidence type="ECO:0000313" key="3">
    <source>
        <dbReference type="Proteomes" id="UP000075883"/>
    </source>
</evidence>
<name>A0A182MDS4_9DIPT</name>
<keyword evidence="1" id="KW-0175">Coiled coil</keyword>
<proteinExistence type="predicted"/>
<dbReference type="Gene3D" id="1.20.5.340">
    <property type="match status" value="1"/>
</dbReference>
<dbReference type="Proteomes" id="UP000075883">
    <property type="component" value="Unassembled WGS sequence"/>
</dbReference>
<keyword evidence="3" id="KW-1185">Reference proteome</keyword>
<dbReference type="VEuPathDB" id="VectorBase:ACUA015794"/>
<evidence type="ECO:0000256" key="1">
    <source>
        <dbReference type="SAM" id="Coils"/>
    </source>
</evidence>
<feature type="coiled-coil region" evidence="1">
    <location>
        <begin position="85"/>
        <end position="119"/>
    </location>
</feature>
<accession>A0A182MDS4</accession>
<evidence type="ECO:0000313" key="2">
    <source>
        <dbReference type="EnsemblMetazoa" id="ACUA015794-PA"/>
    </source>
</evidence>
<sequence>MNPSYESKKVNERLKLLVDAYRTHVFLLKQPEIQMSTFIKHKLKQFNIPVVGLEENTSNLEKIFDMVEDRNAFQRIKVLEQNQMLINLTADIKHQQLELRQLRQQAQELRSQSMKIDETITKEETQNKKLQAKINGNPTTIQG</sequence>
<dbReference type="AlphaFoldDB" id="A0A182MDS4"/>
<organism evidence="2 3">
    <name type="scientific">Anopheles culicifacies</name>
    <dbReference type="NCBI Taxonomy" id="139723"/>
    <lineage>
        <taxon>Eukaryota</taxon>
        <taxon>Metazoa</taxon>
        <taxon>Ecdysozoa</taxon>
        <taxon>Arthropoda</taxon>
        <taxon>Hexapoda</taxon>
        <taxon>Insecta</taxon>
        <taxon>Pterygota</taxon>
        <taxon>Neoptera</taxon>
        <taxon>Endopterygota</taxon>
        <taxon>Diptera</taxon>
        <taxon>Nematocera</taxon>
        <taxon>Culicoidea</taxon>
        <taxon>Culicidae</taxon>
        <taxon>Anophelinae</taxon>
        <taxon>Anopheles</taxon>
        <taxon>culicifacies species complex</taxon>
    </lineage>
</organism>
<reference evidence="2" key="2">
    <citation type="submission" date="2020-05" db="UniProtKB">
        <authorList>
            <consortium name="EnsemblMetazoa"/>
        </authorList>
    </citation>
    <scope>IDENTIFICATION</scope>
    <source>
        <strain evidence="2">A-37</strain>
    </source>
</reference>
<reference evidence="3" key="1">
    <citation type="submission" date="2013-09" db="EMBL/GenBank/DDBJ databases">
        <title>The Genome Sequence of Anopheles culicifacies species A.</title>
        <authorList>
            <consortium name="The Broad Institute Genomics Platform"/>
            <person name="Neafsey D.E."/>
            <person name="Besansky N."/>
            <person name="Howell P."/>
            <person name="Walton C."/>
            <person name="Young S.K."/>
            <person name="Zeng Q."/>
            <person name="Gargeya S."/>
            <person name="Fitzgerald M."/>
            <person name="Haas B."/>
            <person name="Abouelleil A."/>
            <person name="Allen A.W."/>
            <person name="Alvarado L."/>
            <person name="Arachchi H.M."/>
            <person name="Berlin A.M."/>
            <person name="Chapman S.B."/>
            <person name="Gainer-Dewar J."/>
            <person name="Goldberg J."/>
            <person name="Griggs A."/>
            <person name="Gujja S."/>
            <person name="Hansen M."/>
            <person name="Howarth C."/>
            <person name="Imamovic A."/>
            <person name="Ireland A."/>
            <person name="Larimer J."/>
            <person name="McCowan C."/>
            <person name="Murphy C."/>
            <person name="Pearson M."/>
            <person name="Poon T.W."/>
            <person name="Priest M."/>
            <person name="Roberts A."/>
            <person name="Saif S."/>
            <person name="Shea T."/>
            <person name="Sisk P."/>
            <person name="Sykes S."/>
            <person name="Wortman J."/>
            <person name="Nusbaum C."/>
            <person name="Birren B."/>
        </authorList>
    </citation>
    <scope>NUCLEOTIDE SEQUENCE [LARGE SCALE GENOMIC DNA]</scope>
    <source>
        <strain evidence="3">A-37</strain>
    </source>
</reference>
<dbReference type="EnsemblMetazoa" id="ACUA015794-RA">
    <property type="protein sequence ID" value="ACUA015794-PA"/>
    <property type="gene ID" value="ACUA015794"/>
</dbReference>